<dbReference type="EnsemblMetazoa" id="Aqu2.1.01192_001">
    <property type="protein sequence ID" value="Aqu2.1.01192_001"/>
    <property type="gene ID" value="Aqu2.1.01192"/>
</dbReference>
<dbReference type="AlphaFoldDB" id="A0A1X7SGH7"/>
<accession>A0A1X7SGH7</accession>
<feature type="compositionally biased region" description="Acidic residues" evidence="1">
    <location>
        <begin position="16"/>
        <end position="25"/>
    </location>
</feature>
<name>A0A1X7SGH7_AMPQE</name>
<sequence>HQPILRYTPTTGLTGLDDDEDDDEDEKRWLNKTAGSPSFDFSLRQGLEPR</sequence>
<protein>
    <submittedName>
        <fullName evidence="2">Uncharacterized protein</fullName>
    </submittedName>
</protein>
<reference evidence="2" key="1">
    <citation type="submission" date="2017-05" db="UniProtKB">
        <authorList>
            <consortium name="EnsemblMetazoa"/>
        </authorList>
    </citation>
    <scope>IDENTIFICATION</scope>
</reference>
<evidence type="ECO:0000256" key="1">
    <source>
        <dbReference type="SAM" id="MobiDB-lite"/>
    </source>
</evidence>
<proteinExistence type="predicted"/>
<feature type="region of interest" description="Disordered" evidence="1">
    <location>
        <begin position="1"/>
        <end position="50"/>
    </location>
</feature>
<organism evidence="2">
    <name type="scientific">Amphimedon queenslandica</name>
    <name type="common">Sponge</name>
    <dbReference type="NCBI Taxonomy" id="400682"/>
    <lineage>
        <taxon>Eukaryota</taxon>
        <taxon>Metazoa</taxon>
        <taxon>Porifera</taxon>
        <taxon>Demospongiae</taxon>
        <taxon>Heteroscleromorpha</taxon>
        <taxon>Haplosclerida</taxon>
        <taxon>Niphatidae</taxon>
        <taxon>Amphimedon</taxon>
    </lineage>
</organism>
<evidence type="ECO:0000313" key="2">
    <source>
        <dbReference type="EnsemblMetazoa" id="Aqu2.1.01192_001"/>
    </source>
</evidence>
<dbReference type="InParanoid" id="A0A1X7SGH7"/>